<organism evidence="1 2">
    <name type="scientific">Portunus trituberculatus</name>
    <name type="common">Swimming crab</name>
    <name type="synonym">Neptunus trituberculatus</name>
    <dbReference type="NCBI Taxonomy" id="210409"/>
    <lineage>
        <taxon>Eukaryota</taxon>
        <taxon>Metazoa</taxon>
        <taxon>Ecdysozoa</taxon>
        <taxon>Arthropoda</taxon>
        <taxon>Crustacea</taxon>
        <taxon>Multicrustacea</taxon>
        <taxon>Malacostraca</taxon>
        <taxon>Eumalacostraca</taxon>
        <taxon>Eucarida</taxon>
        <taxon>Decapoda</taxon>
        <taxon>Pleocyemata</taxon>
        <taxon>Brachyura</taxon>
        <taxon>Eubrachyura</taxon>
        <taxon>Portunoidea</taxon>
        <taxon>Portunidae</taxon>
        <taxon>Portuninae</taxon>
        <taxon>Portunus</taxon>
    </lineage>
</organism>
<gene>
    <name evidence="1" type="ORF">E2C01_065231</name>
</gene>
<proteinExistence type="predicted"/>
<accession>A0A5B7HMV6</accession>
<keyword evidence="2" id="KW-1185">Reference proteome</keyword>
<dbReference type="EMBL" id="VSRR010032039">
    <property type="protein sequence ID" value="MPC70965.1"/>
    <property type="molecule type" value="Genomic_DNA"/>
</dbReference>
<name>A0A5B7HMV6_PORTR</name>
<evidence type="ECO:0000313" key="1">
    <source>
        <dbReference type="EMBL" id="MPC70965.1"/>
    </source>
</evidence>
<comment type="caution">
    <text evidence="1">The sequence shown here is derived from an EMBL/GenBank/DDBJ whole genome shotgun (WGS) entry which is preliminary data.</text>
</comment>
<sequence>MKSRKVTEDCVVGVDALNYIRDGNWNL</sequence>
<dbReference type="AlphaFoldDB" id="A0A5B7HMV6"/>
<evidence type="ECO:0000313" key="2">
    <source>
        <dbReference type="Proteomes" id="UP000324222"/>
    </source>
</evidence>
<dbReference type="Proteomes" id="UP000324222">
    <property type="component" value="Unassembled WGS sequence"/>
</dbReference>
<protein>
    <submittedName>
        <fullName evidence="1">Uncharacterized protein</fullName>
    </submittedName>
</protein>
<reference evidence="1 2" key="1">
    <citation type="submission" date="2019-05" db="EMBL/GenBank/DDBJ databases">
        <title>Another draft genome of Portunus trituberculatus and its Hox gene families provides insights of decapod evolution.</title>
        <authorList>
            <person name="Jeong J.-H."/>
            <person name="Song I."/>
            <person name="Kim S."/>
            <person name="Choi T."/>
            <person name="Kim D."/>
            <person name="Ryu S."/>
            <person name="Kim W."/>
        </authorList>
    </citation>
    <scope>NUCLEOTIDE SEQUENCE [LARGE SCALE GENOMIC DNA]</scope>
    <source>
        <tissue evidence="1">Muscle</tissue>
    </source>
</reference>